<dbReference type="CDD" id="cd00086">
    <property type="entry name" value="homeodomain"/>
    <property type="match status" value="1"/>
</dbReference>
<protein>
    <submittedName>
        <fullName evidence="6">(wild Malaysian banana) hypothetical protein</fullName>
    </submittedName>
</protein>
<comment type="subcellular location">
    <subcellularLocation>
        <location evidence="1 2 3">Nucleus</location>
    </subcellularLocation>
</comment>
<dbReference type="PANTHER" id="PTHR46777">
    <property type="entry name" value="WUSCHEL-RELATED HOMEOBOX 13"/>
    <property type="match status" value="1"/>
</dbReference>
<name>A0A804IXN5_MUSAM</name>
<feature type="domain" description="Homeobox" evidence="5">
    <location>
        <begin position="70"/>
        <end position="135"/>
    </location>
</feature>
<dbReference type="SUPFAM" id="SSF46689">
    <property type="entry name" value="Homeodomain-like"/>
    <property type="match status" value="1"/>
</dbReference>
<evidence type="ECO:0000313" key="8">
    <source>
        <dbReference type="Proteomes" id="UP000012960"/>
    </source>
</evidence>
<dbReference type="Gene3D" id="1.10.10.60">
    <property type="entry name" value="Homeodomain-like"/>
    <property type="match status" value="1"/>
</dbReference>
<proteinExistence type="predicted"/>
<dbReference type="Pfam" id="PF00046">
    <property type="entry name" value="Homeodomain"/>
    <property type="match status" value="1"/>
</dbReference>
<dbReference type="Gramene" id="Ma04_t35950.1">
    <property type="protein sequence ID" value="Ma04_p35950.1"/>
    <property type="gene ID" value="Ma04_g35950"/>
</dbReference>
<keyword evidence="2 3" id="KW-0371">Homeobox</keyword>
<feature type="DNA-binding region" description="Homeobox" evidence="2">
    <location>
        <begin position="72"/>
        <end position="136"/>
    </location>
</feature>
<evidence type="ECO:0000256" key="1">
    <source>
        <dbReference type="ARBA" id="ARBA00004123"/>
    </source>
</evidence>
<dbReference type="PROSITE" id="PS50071">
    <property type="entry name" value="HOMEOBOX_2"/>
    <property type="match status" value="1"/>
</dbReference>
<reference evidence="6" key="1">
    <citation type="submission" date="2021-03" db="EMBL/GenBank/DDBJ databases">
        <authorList>
            <consortium name="Genoscope - CEA"/>
            <person name="William W."/>
        </authorList>
    </citation>
    <scope>NUCLEOTIDE SEQUENCE</scope>
    <source>
        <strain evidence="6">Doubled-haploid Pahang</strain>
    </source>
</reference>
<reference evidence="7" key="2">
    <citation type="submission" date="2021-05" db="UniProtKB">
        <authorList>
            <consortium name="EnsemblPlants"/>
        </authorList>
    </citation>
    <scope>IDENTIFICATION</scope>
    <source>
        <strain evidence="7">subsp. malaccensis</strain>
    </source>
</reference>
<dbReference type="InterPro" id="IPR009057">
    <property type="entry name" value="Homeodomain-like_sf"/>
</dbReference>
<dbReference type="EnsemblPlants" id="Ma04_t35950.1">
    <property type="protein sequence ID" value="Ma04_p35950.1"/>
    <property type="gene ID" value="Ma04_g35950"/>
</dbReference>
<evidence type="ECO:0000313" key="6">
    <source>
        <dbReference type="EMBL" id="CAG1844397.1"/>
    </source>
</evidence>
<dbReference type="SMART" id="SM00389">
    <property type="entry name" value="HOX"/>
    <property type="match status" value="1"/>
</dbReference>
<evidence type="ECO:0000259" key="5">
    <source>
        <dbReference type="PROSITE" id="PS50071"/>
    </source>
</evidence>
<keyword evidence="2 3" id="KW-0238">DNA-binding</keyword>
<keyword evidence="8" id="KW-1185">Reference proteome</keyword>
<dbReference type="Proteomes" id="UP000012960">
    <property type="component" value="Unplaced"/>
</dbReference>
<dbReference type="EMBL" id="HG996469">
    <property type="protein sequence ID" value="CAG1844397.1"/>
    <property type="molecule type" value="Genomic_DNA"/>
</dbReference>
<dbReference type="InterPro" id="IPR044559">
    <property type="entry name" value="WOX13-like"/>
</dbReference>
<dbReference type="InterPro" id="IPR001356">
    <property type="entry name" value="HD"/>
</dbReference>
<keyword evidence="2 3" id="KW-0539">Nucleus</keyword>
<dbReference type="GO" id="GO:0003700">
    <property type="term" value="F:DNA-binding transcription factor activity"/>
    <property type="evidence" value="ECO:0000318"/>
    <property type="project" value="GO_Central"/>
</dbReference>
<feature type="region of interest" description="Disordered" evidence="4">
    <location>
        <begin position="132"/>
        <end position="165"/>
    </location>
</feature>
<dbReference type="GO" id="GO:0005634">
    <property type="term" value="C:nucleus"/>
    <property type="evidence" value="ECO:0007669"/>
    <property type="project" value="UniProtKB-SubCell"/>
</dbReference>
<evidence type="ECO:0000256" key="2">
    <source>
        <dbReference type="PROSITE-ProRule" id="PRU00108"/>
    </source>
</evidence>
<dbReference type="GO" id="GO:0006355">
    <property type="term" value="P:regulation of DNA-templated transcription"/>
    <property type="evidence" value="ECO:0000318"/>
    <property type="project" value="GO_Central"/>
</dbReference>
<dbReference type="AlphaFoldDB" id="A0A804IXN5"/>
<feature type="compositionally biased region" description="Basic and acidic residues" evidence="4">
    <location>
        <begin position="153"/>
        <end position="165"/>
    </location>
</feature>
<evidence type="ECO:0000256" key="4">
    <source>
        <dbReference type="SAM" id="MobiDB-lite"/>
    </source>
</evidence>
<organism evidence="7 8">
    <name type="scientific">Musa acuminata subsp. malaccensis</name>
    <name type="common">Wild banana</name>
    <name type="synonym">Musa malaccensis</name>
    <dbReference type="NCBI Taxonomy" id="214687"/>
    <lineage>
        <taxon>Eukaryota</taxon>
        <taxon>Viridiplantae</taxon>
        <taxon>Streptophyta</taxon>
        <taxon>Embryophyta</taxon>
        <taxon>Tracheophyta</taxon>
        <taxon>Spermatophyta</taxon>
        <taxon>Magnoliopsida</taxon>
        <taxon>Liliopsida</taxon>
        <taxon>Zingiberales</taxon>
        <taxon>Musaceae</taxon>
        <taxon>Musa</taxon>
    </lineage>
</organism>
<dbReference type="GO" id="GO:0003677">
    <property type="term" value="F:DNA binding"/>
    <property type="evidence" value="ECO:0007669"/>
    <property type="project" value="UniProtKB-UniRule"/>
</dbReference>
<dbReference type="PANTHER" id="PTHR46777:SF5">
    <property type="entry name" value="WUSCHEL-RELATED HOMEOBOX 13"/>
    <property type="match status" value="1"/>
</dbReference>
<sequence length="165" mass="18468">MAEGAAEEGVLCAKVMTDEQMEVLRSQISAYATICEQLVEMHRTMTAQQDSLSGTRSSHLFADQPSGGAKISAKQRWTPTAVQVRILESIFYHGNGTPRKQRIKEITSELSQHGQVSETNVYNWFQNRRARSKRKQAFAAPSNTESEAEEESPSEKKAKKEDAFT</sequence>
<gene>
    <name evidence="6" type="ORF">GSMUA_141920.1</name>
</gene>
<accession>A0A804IXN5</accession>
<evidence type="ECO:0000313" key="7">
    <source>
        <dbReference type="EnsemblPlants" id="Ma04_p35950.1"/>
    </source>
</evidence>
<dbReference type="OMA" id="DMYIHSP"/>
<dbReference type="InParanoid" id="A0A804IXN5"/>
<evidence type="ECO:0000256" key="3">
    <source>
        <dbReference type="RuleBase" id="RU000682"/>
    </source>
</evidence>